<proteinExistence type="predicted"/>
<dbReference type="Proteomes" id="UP000238049">
    <property type="component" value="Unassembled WGS sequence"/>
</dbReference>
<dbReference type="Gene3D" id="3.40.630.10">
    <property type="entry name" value="Zn peptidases"/>
    <property type="match status" value="1"/>
</dbReference>
<organism evidence="1 2">
    <name type="scientific">Xanthomonas arboricola pv. guizotiae</name>
    <dbReference type="NCBI Taxonomy" id="487867"/>
    <lineage>
        <taxon>Bacteria</taxon>
        <taxon>Pseudomonadati</taxon>
        <taxon>Pseudomonadota</taxon>
        <taxon>Gammaproteobacteria</taxon>
        <taxon>Lysobacterales</taxon>
        <taxon>Lysobacteraceae</taxon>
        <taxon>Xanthomonas</taxon>
    </lineage>
</organism>
<name>A0A2S6ZQ08_9XANT</name>
<evidence type="ECO:0000313" key="2">
    <source>
        <dbReference type="Proteomes" id="UP000238049"/>
    </source>
</evidence>
<protein>
    <submittedName>
        <fullName evidence="1">Uncharacterized protein</fullName>
    </submittedName>
</protein>
<accession>A0A2S6ZQ08</accession>
<dbReference type="EMBL" id="MDSL01000061">
    <property type="protein sequence ID" value="PPT94329.1"/>
    <property type="molecule type" value="Genomic_DNA"/>
</dbReference>
<sequence>MQVVTIIGAGAEWTAWHVALTLAVFHGTAPVMTERMAYPIGTPRQPWGESERAAWRARQLRQRSHAVDVVQAIEALDARYERSAGIRVKNSQKWDNLLLVKNFFTDSCRPSWRRRSPRFRPAVRSRSAATAS</sequence>
<gene>
    <name evidence="1" type="ORF">XarbCFBP7409_19500</name>
</gene>
<evidence type="ECO:0000313" key="1">
    <source>
        <dbReference type="EMBL" id="PPT94329.1"/>
    </source>
</evidence>
<reference evidence="1 2" key="1">
    <citation type="submission" date="2016-08" db="EMBL/GenBank/DDBJ databases">
        <title>Evolution of the type three secretion system and type three effector repertoires in Xanthomonas.</title>
        <authorList>
            <person name="Merda D."/>
            <person name="Briand M."/>
            <person name="Bosis E."/>
            <person name="Rousseau C."/>
            <person name="Portier P."/>
            <person name="Jacques M.-A."/>
            <person name="Fischer-Le Saux M."/>
        </authorList>
    </citation>
    <scope>NUCLEOTIDE SEQUENCE [LARGE SCALE GENOMIC DNA]</scope>
    <source>
        <strain evidence="1 2">CFBP 7409</strain>
    </source>
</reference>
<comment type="caution">
    <text evidence="1">The sequence shown here is derived from an EMBL/GenBank/DDBJ whole genome shotgun (WGS) entry which is preliminary data.</text>
</comment>
<dbReference type="AlphaFoldDB" id="A0A2S6ZQ08"/>